<dbReference type="RefSeq" id="YP_009391155.1">
    <property type="nucleotide sequence ID" value="NC_035257.1"/>
</dbReference>
<feature type="domain" description="GUN4-like" evidence="1">
    <location>
        <begin position="106"/>
        <end position="240"/>
    </location>
</feature>
<dbReference type="PANTHER" id="PTHR34800">
    <property type="entry name" value="TETRAPYRROLE-BINDING PROTEIN, CHLOROPLASTIC"/>
    <property type="match status" value="1"/>
</dbReference>
<dbReference type="InterPro" id="IPR008629">
    <property type="entry name" value="GUN4-like"/>
</dbReference>
<gene>
    <name evidence="2" type="primary">ycf53</name>
</gene>
<evidence type="ECO:0000259" key="1">
    <source>
        <dbReference type="Pfam" id="PF05419"/>
    </source>
</evidence>
<dbReference type="Gene3D" id="1.10.10.1770">
    <property type="entry name" value="Gun4-like"/>
    <property type="match status" value="1"/>
</dbReference>
<accession>A0A1Z1M039</accession>
<dbReference type="CDD" id="cd16383">
    <property type="entry name" value="GUN4"/>
    <property type="match status" value="1"/>
</dbReference>
<dbReference type="EMBL" id="MF101408">
    <property type="protein sequence ID" value="ARW59299.1"/>
    <property type="molecule type" value="Genomic_DNA"/>
</dbReference>
<protein>
    <recommendedName>
        <fullName evidence="1">GUN4-like domain-containing protein</fullName>
    </recommendedName>
</protein>
<proteinExistence type="predicted"/>
<reference evidence="2" key="1">
    <citation type="journal article" date="2017" name="J. Phycol.">
        <title>Analysis of chloroplast genomes and a supermatrix inform reclassification of the Rhodomelaceae (Rhodophyta).</title>
        <authorList>
            <person name="Diaz-Tapia P."/>
            <person name="Maggs C.A."/>
            <person name="West J.A."/>
            <person name="Verbruggen H."/>
        </authorList>
    </citation>
    <scope>NUCLEOTIDE SEQUENCE</scope>
    <source>
        <strain evidence="2">DHO101</strain>
    </source>
</reference>
<dbReference type="PANTHER" id="PTHR34800:SF1">
    <property type="entry name" value="TETRAPYRROLE-BINDING PROTEIN, CHLOROPLASTIC"/>
    <property type="match status" value="1"/>
</dbReference>
<name>A0A1Z1M039_9FLOR</name>
<dbReference type="Pfam" id="PF05419">
    <property type="entry name" value="GUN4"/>
    <property type="match status" value="1"/>
</dbReference>
<dbReference type="AlphaFoldDB" id="A0A1Z1M039"/>
<dbReference type="GeneID" id="33352713"/>
<dbReference type="GO" id="GO:0046906">
    <property type="term" value="F:tetrapyrrole binding"/>
    <property type="evidence" value="ECO:0007669"/>
    <property type="project" value="TreeGrafter"/>
</dbReference>
<keyword evidence="2" id="KW-0150">Chloroplast</keyword>
<keyword evidence="2" id="KW-0934">Plastid</keyword>
<dbReference type="SUPFAM" id="SSF140869">
    <property type="entry name" value="GUN4-like"/>
    <property type="match status" value="1"/>
</dbReference>
<dbReference type="InterPro" id="IPR037215">
    <property type="entry name" value="GUN4-like_sf"/>
</dbReference>
<evidence type="ECO:0000313" key="2">
    <source>
        <dbReference type="EMBL" id="ARW59299.1"/>
    </source>
</evidence>
<geneLocation type="chloroplast" evidence="2"/>
<organism evidence="2">
    <name type="scientific">Dipterocladia arabiensis</name>
    <dbReference type="NCBI Taxonomy" id="2007176"/>
    <lineage>
        <taxon>Eukaryota</taxon>
        <taxon>Rhodophyta</taxon>
        <taxon>Florideophyceae</taxon>
        <taxon>Rhodymeniophycidae</taxon>
        <taxon>Ceramiales</taxon>
        <taxon>Dasyaceae</taxon>
        <taxon>Dipterocladia</taxon>
    </lineage>
</organism>
<dbReference type="Gene3D" id="1.25.40.620">
    <property type="match status" value="1"/>
</dbReference>
<sequence>MEKIENSLKNLFIFQDIDQVFNNNKIKISNKIIEDINYIINNKVEEQEKLINILIERILINQKNVTKLDEMIFDKLQSTKIIYIKKKINIAFNNNIKNIKLLGSLKLNYKPLQQLLIKQNFQEADKFTQNCLCQLANLEQKHKRNWLYFTDIALIPKNDLLMIDLLWQIYSNSKFGFIAQKKIWMKNNQNWDLFLEKIGWIENKIPKRYPKEFQWTIDAPKGHLPLFNQLRGTQVLYHLFKYI</sequence>